<sequence>MSTDNSQPDSYRAKRNTARRQLHQALSDLNYCLEMFGDELGQTQGWKNGLEGMEAIYYYLMQKHHWMPGQIRAMSYEDLRFALSEEMHGWTLPRATP</sequence>
<gene>
    <name evidence="1" type="ORF">PDM29_00655</name>
</gene>
<dbReference type="Proteomes" id="UP001302072">
    <property type="component" value="Chromosome"/>
</dbReference>
<keyword evidence="2" id="KW-1185">Reference proteome</keyword>
<protein>
    <submittedName>
        <fullName evidence="1">Uncharacterized protein</fullName>
    </submittedName>
</protein>
<dbReference type="RefSeq" id="WP_311191998.1">
    <property type="nucleotide sequence ID" value="NZ_CP115541.1"/>
</dbReference>
<name>A0ABY9YRJ7_9GAMM</name>
<proteinExistence type="predicted"/>
<accession>A0ABY9YRJ7</accession>
<evidence type="ECO:0000313" key="2">
    <source>
        <dbReference type="Proteomes" id="UP001302072"/>
    </source>
</evidence>
<evidence type="ECO:0000313" key="1">
    <source>
        <dbReference type="EMBL" id="WNH52814.1"/>
    </source>
</evidence>
<reference evidence="1 2" key="1">
    <citation type="submission" date="2022-12" db="EMBL/GenBank/DDBJ databases">
        <title>Two new species, Stenotrophomonas aracearum and Stenotrophomonas oahuensis, isolated from Anthurium (Araceae family) in Hawaii.</title>
        <authorList>
            <person name="Chunag S.C."/>
            <person name="Dobhal S."/>
            <person name="Alvarez A."/>
            <person name="Arif M."/>
        </authorList>
    </citation>
    <scope>NUCLEOTIDE SEQUENCE [LARGE SCALE GENOMIC DNA]</scope>
    <source>
        <strain evidence="1 2">A5586</strain>
    </source>
</reference>
<organism evidence="1 2">
    <name type="scientific">Stenotrophomonas oahuensis</name>
    <dbReference type="NCBI Taxonomy" id="3003271"/>
    <lineage>
        <taxon>Bacteria</taxon>
        <taxon>Pseudomonadati</taxon>
        <taxon>Pseudomonadota</taxon>
        <taxon>Gammaproteobacteria</taxon>
        <taxon>Lysobacterales</taxon>
        <taxon>Lysobacteraceae</taxon>
        <taxon>Stenotrophomonas</taxon>
    </lineage>
</organism>
<dbReference type="EMBL" id="CP115541">
    <property type="protein sequence ID" value="WNH52814.1"/>
    <property type="molecule type" value="Genomic_DNA"/>
</dbReference>